<feature type="region of interest" description="Disordered" evidence="1">
    <location>
        <begin position="35"/>
        <end position="85"/>
    </location>
</feature>
<dbReference type="Pfam" id="PF11906">
    <property type="entry name" value="DUF3426"/>
    <property type="match status" value="1"/>
</dbReference>
<feature type="signal peptide" evidence="2">
    <location>
        <begin position="1"/>
        <end position="31"/>
    </location>
</feature>
<evidence type="ECO:0000256" key="2">
    <source>
        <dbReference type="SAM" id="SignalP"/>
    </source>
</evidence>
<evidence type="ECO:0000313" key="4">
    <source>
        <dbReference type="Proteomes" id="UP000448292"/>
    </source>
</evidence>
<proteinExistence type="predicted"/>
<sequence length="244" mass="26699">MFMKKSNRPFIRRTVLLMACCTALLLASCAAQEPTDAWQPPEKPVSEETRVAPPEEVAEPPVSERTPVDETPSVIEPTPGPADEEDAEQLDFKEFTFRNVRQYFVVNEKEGRILSVEGFVVNRSATARDFITVEASLFDADGQKIANKRSVGGVTVPVSQLESFSREDLESLLHDEVGIFMTNVNIAPGGEVPFMVLFYDPPENVREFGVKVVEAQETEADQGNAVRPAAGAVPETDGSGVVVQ</sequence>
<reference evidence="3 4" key="1">
    <citation type="submission" date="2018-06" db="EMBL/GenBank/DDBJ databases">
        <title>Complete genome of Desulfovibrio indonesiensis P37SLT.</title>
        <authorList>
            <person name="Crispim J.S."/>
            <person name="Vidigal P.M.P."/>
            <person name="Silva L.C.F."/>
            <person name="Laguardia C.N."/>
            <person name="Araujo L.C."/>
            <person name="Dias R.S."/>
            <person name="Sousa M.P."/>
            <person name="Paula S.O."/>
            <person name="Silva C."/>
        </authorList>
    </citation>
    <scope>NUCLEOTIDE SEQUENCE [LARGE SCALE GENOMIC DNA]</scope>
    <source>
        <strain evidence="3 4">P37SLT</strain>
    </source>
</reference>
<evidence type="ECO:0008006" key="5">
    <source>
        <dbReference type="Google" id="ProtNLM"/>
    </source>
</evidence>
<feature type="chain" id="PRO_5029774061" description="DUF4352 domain-containing protein" evidence="2">
    <location>
        <begin position="32"/>
        <end position="244"/>
    </location>
</feature>
<name>A0A7M3MA61_9BACT</name>
<gene>
    <name evidence="3" type="ORF">DPQ33_17615</name>
</gene>
<protein>
    <recommendedName>
        <fullName evidence="5">DUF4352 domain-containing protein</fullName>
    </recommendedName>
</protein>
<evidence type="ECO:0000313" key="3">
    <source>
        <dbReference type="EMBL" id="TVM14368.1"/>
    </source>
</evidence>
<keyword evidence="2" id="KW-0732">Signal</keyword>
<dbReference type="AlphaFoldDB" id="A0A7M3MA61"/>
<dbReference type="EMBL" id="QMIE01000025">
    <property type="protein sequence ID" value="TVM14368.1"/>
    <property type="molecule type" value="Genomic_DNA"/>
</dbReference>
<accession>A0A7M3MA61</accession>
<keyword evidence="4" id="KW-1185">Reference proteome</keyword>
<dbReference type="InterPro" id="IPR021834">
    <property type="entry name" value="DUF3426"/>
</dbReference>
<comment type="caution">
    <text evidence="3">The sequence shown here is derived from an EMBL/GenBank/DDBJ whole genome shotgun (WGS) entry which is preliminary data.</text>
</comment>
<dbReference type="Proteomes" id="UP000448292">
    <property type="component" value="Unassembled WGS sequence"/>
</dbReference>
<dbReference type="PROSITE" id="PS51257">
    <property type="entry name" value="PROKAR_LIPOPROTEIN"/>
    <property type="match status" value="1"/>
</dbReference>
<evidence type="ECO:0000256" key="1">
    <source>
        <dbReference type="SAM" id="MobiDB-lite"/>
    </source>
</evidence>
<feature type="region of interest" description="Disordered" evidence="1">
    <location>
        <begin position="219"/>
        <end position="244"/>
    </location>
</feature>
<dbReference type="OrthoDB" id="5506264at2"/>
<organism evidence="3 4">
    <name type="scientific">Oceanidesulfovibrio indonesiensis</name>
    <dbReference type="NCBI Taxonomy" id="54767"/>
    <lineage>
        <taxon>Bacteria</taxon>
        <taxon>Pseudomonadati</taxon>
        <taxon>Thermodesulfobacteriota</taxon>
        <taxon>Desulfovibrionia</taxon>
        <taxon>Desulfovibrionales</taxon>
        <taxon>Desulfovibrionaceae</taxon>
        <taxon>Oceanidesulfovibrio</taxon>
    </lineage>
</organism>
<feature type="compositionally biased region" description="Low complexity" evidence="1">
    <location>
        <begin position="51"/>
        <end position="61"/>
    </location>
</feature>